<feature type="domain" description="tRNA/rRNA methyltransferase SpoU type" evidence="6">
    <location>
        <begin position="13"/>
        <end position="164"/>
    </location>
</feature>
<dbReference type="InterPro" id="IPR001537">
    <property type="entry name" value="SpoU_MeTrfase"/>
</dbReference>
<proteinExistence type="inferred from homology"/>
<comment type="subcellular location">
    <subcellularLocation>
        <location evidence="5">Cytoplasm</location>
    </subcellularLocation>
</comment>
<keyword evidence="4 5" id="KW-0949">S-adenosyl-L-methionine</keyword>
<comment type="subunit">
    <text evidence="5">Homodimer.</text>
</comment>
<comment type="caution">
    <text evidence="7">The sequence shown here is derived from an EMBL/GenBank/DDBJ whole genome shotgun (WGS) entry which is preliminary data.</text>
</comment>
<dbReference type="PIRSF" id="PIRSF004808">
    <property type="entry name" value="LasT"/>
    <property type="match status" value="1"/>
</dbReference>
<evidence type="ECO:0000256" key="4">
    <source>
        <dbReference type="ARBA" id="ARBA00022691"/>
    </source>
</evidence>
<dbReference type="InterPro" id="IPR029026">
    <property type="entry name" value="tRNA_m1G_MTases_N"/>
</dbReference>
<comment type="similarity">
    <text evidence="1">Belongs to the class IV-like SAM-binding methyltransferase superfamily. RNA methyltransferase TrmH family.</text>
</comment>
<protein>
    <recommendedName>
        <fullName evidence="5">tRNA (cytidine/uridine-2'-O-)-methyltransferase TrmJ</fullName>
        <ecNumber evidence="5">2.1.1.200</ecNumber>
    </recommendedName>
    <alternativeName>
        <fullName evidence="5">tRNA (cytidine(32)/uridine(32)-2'-O)-methyltransferase</fullName>
    </alternativeName>
    <alternativeName>
        <fullName evidence="5">tRNA Cm32/Um32 methyltransferase</fullName>
    </alternativeName>
</protein>
<evidence type="ECO:0000256" key="2">
    <source>
        <dbReference type="ARBA" id="ARBA00022603"/>
    </source>
</evidence>
<dbReference type="Gene3D" id="1.10.8.590">
    <property type="match status" value="1"/>
</dbReference>
<name>A0ABP9MHF1_9GAMM</name>
<dbReference type="PANTHER" id="PTHR42786:SF2">
    <property type="entry name" value="TRNA (CYTIDINE_URIDINE-2'-O-)-METHYLTRANSFERASE TRMJ"/>
    <property type="match status" value="1"/>
</dbReference>
<dbReference type="Pfam" id="PF00588">
    <property type="entry name" value="SpoU_methylase"/>
    <property type="match status" value="1"/>
</dbReference>
<comment type="function">
    <text evidence="5">Catalyzes the formation of 2'O-methylated cytidine (Cm32) or 2'O-methylated uridine (Um32) at position 32 in tRNA.</text>
</comment>
<dbReference type="PANTHER" id="PTHR42786">
    <property type="entry name" value="TRNA/RRNA METHYLTRANSFERASE"/>
    <property type="match status" value="1"/>
</dbReference>
<keyword evidence="8" id="KW-1185">Reference proteome</keyword>
<keyword evidence="2 5" id="KW-0489">Methyltransferase</keyword>
<dbReference type="EC" id="2.1.1.200" evidence="5"/>
<dbReference type="Gene3D" id="3.40.1280.10">
    <property type="match status" value="1"/>
</dbReference>
<evidence type="ECO:0000259" key="6">
    <source>
        <dbReference type="Pfam" id="PF00588"/>
    </source>
</evidence>
<gene>
    <name evidence="5 7" type="primary">trmJ</name>
    <name evidence="7" type="ORF">GCM10023338_07300</name>
</gene>
<evidence type="ECO:0000256" key="3">
    <source>
        <dbReference type="ARBA" id="ARBA00022679"/>
    </source>
</evidence>
<accession>A0ABP9MHF1</accession>
<evidence type="ECO:0000256" key="1">
    <source>
        <dbReference type="ARBA" id="ARBA00007228"/>
    </source>
</evidence>
<keyword evidence="5" id="KW-0963">Cytoplasm</keyword>
<organism evidence="7 8">
    <name type="scientific">Wohlfahrtiimonas larvae</name>
    <dbReference type="NCBI Taxonomy" id="1157986"/>
    <lineage>
        <taxon>Bacteria</taxon>
        <taxon>Pseudomonadati</taxon>
        <taxon>Pseudomonadota</taxon>
        <taxon>Gammaproteobacteria</taxon>
        <taxon>Cardiobacteriales</taxon>
        <taxon>Ignatzschineriaceae</taxon>
        <taxon>Wohlfahrtiimonas</taxon>
    </lineage>
</organism>
<evidence type="ECO:0000256" key="5">
    <source>
        <dbReference type="RuleBase" id="RU362024"/>
    </source>
</evidence>
<evidence type="ECO:0000313" key="8">
    <source>
        <dbReference type="Proteomes" id="UP001500631"/>
    </source>
</evidence>
<sequence length="254" mass="28485">MKKPFPETLLNQIRIVMVRTSHSGNIGAAARAMRVMGLYNLVLVEPKQFPSQEAISLASGAVDVLENAIVVPTLEEALKDCHVAYATTARPRYISSKLHTVEEAAVEALQGIKNEGQQIAFVFGTERTGLTNEEIDLCQRMMTIPSENSYNSLNIGAAIQVVSYELHKAHKKTLDLPLIQANEATDELATSEMREGFYKHFQDILFQTEFLDPTEPKNIMKKIRHLFQKRDLTASEIHLLRGVLTSINRKISHD</sequence>
<comment type="catalytic activity">
    <reaction evidence="5">
        <text>cytidine(32) in tRNA + S-adenosyl-L-methionine = 2'-O-methylcytidine(32) in tRNA + S-adenosyl-L-homocysteine + H(+)</text>
        <dbReference type="Rhea" id="RHEA:42932"/>
        <dbReference type="Rhea" id="RHEA-COMP:10288"/>
        <dbReference type="Rhea" id="RHEA-COMP:10289"/>
        <dbReference type="ChEBI" id="CHEBI:15378"/>
        <dbReference type="ChEBI" id="CHEBI:57856"/>
        <dbReference type="ChEBI" id="CHEBI:59789"/>
        <dbReference type="ChEBI" id="CHEBI:74495"/>
        <dbReference type="ChEBI" id="CHEBI:82748"/>
        <dbReference type="EC" id="2.1.1.200"/>
    </reaction>
</comment>
<reference evidence="8" key="1">
    <citation type="journal article" date="2019" name="Int. J. Syst. Evol. Microbiol.">
        <title>The Global Catalogue of Microorganisms (GCM) 10K type strain sequencing project: providing services to taxonomists for standard genome sequencing and annotation.</title>
        <authorList>
            <consortium name="The Broad Institute Genomics Platform"/>
            <consortium name="The Broad Institute Genome Sequencing Center for Infectious Disease"/>
            <person name="Wu L."/>
            <person name="Ma J."/>
        </authorList>
    </citation>
    <scope>NUCLEOTIDE SEQUENCE [LARGE SCALE GENOMIC DNA]</scope>
    <source>
        <strain evidence="8">JCM 18424</strain>
    </source>
</reference>
<dbReference type="SUPFAM" id="SSF75217">
    <property type="entry name" value="alpha/beta knot"/>
    <property type="match status" value="1"/>
</dbReference>
<keyword evidence="3" id="KW-0808">Transferase</keyword>
<dbReference type="CDD" id="cd18093">
    <property type="entry name" value="SpoU-like_TrmJ"/>
    <property type="match status" value="1"/>
</dbReference>
<evidence type="ECO:0000313" key="7">
    <source>
        <dbReference type="EMBL" id="GAA5096654.1"/>
    </source>
</evidence>
<dbReference type="InterPro" id="IPR029028">
    <property type="entry name" value="Alpha/beta_knot_MTases"/>
</dbReference>
<dbReference type="InterPro" id="IPR004384">
    <property type="entry name" value="RNA_MeTrfase_TrmJ/LasT"/>
</dbReference>
<dbReference type="NCBIfam" id="TIGR00050">
    <property type="entry name" value="rRNA_methyl_1"/>
    <property type="match status" value="1"/>
</dbReference>
<keyword evidence="5" id="KW-0819">tRNA processing</keyword>
<dbReference type="RefSeq" id="WP_077924836.1">
    <property type="nucleotide sequence ID" value="NZ_BAABKE010000002.1"/>
</dbReference>
<comment type="catalytic activity">
    <reaction evidence="5">
        <text>uridine(32) in tRNA + S-adenosyl-L-methionine = 2'-O-methyluridine(32) in tRNA + S-adenosyl-L-homocysteine + H(+)</text>
        <dbReference type="Rhea" id="RHEA:42936"/>
        <dbReference type="Rhea" id="RHEA-COMP:10107"/>
        <dbReference type="Rhea" id="RHEA-COMP:10290"/>
        <dbReference type="ChEBI" id="CHEBI:15378"/>
        <dbReference type="ChEBI" id="CHEBI:57856"/>
        <dbReference type="ChEBI" id="CHEBI:59789"/>
        <dbReference type="ChEBI" id="CHEBI:65315"/>
        <dbReference type="ChEBI" id="CHEBI:74478"/>
        <dbReference type="EC" id="2.1.1.200"/>
    </reaction>
</comment>
<dbReference type="EMBL" id="BAABKE010000002">
    <property type="protein sequence ID" value="GAA5096654.1"/>
    <property type="molecule type" value="Genomic_DNA"/>
</dbReference>
<dbReference type="Proteomes" id="UP001500631">
    <property type="component" value="Unassembled WGS sequence"/>
</dbReference>